<accession>A0ABT5TSR3</accession>
<dbReference type="Pfam" id="PF13335">
    <property type="entry name" value="Mg_chelatase_C"/>
    <property type="match status" value="1"/>
</dbReference>
<keyword evidence="3" id="KW-0067">ATP-binding</keyword>
<evidence type="ECO:0000313" key="3">
    <source>
        <dbReference type="EMBL" id="MDD9205088.1"/>
    </source>
</evidence>
<feature type="domain" description="Mg chelatase-related protein C-terminal" evidence="2">
    <location>
        <begin position="6"/>
        <end position="102"/>
    </location>
</feature>
<feature type="region of interest" description="Disordered" evidence="1">
    <location>
        <begin position="1"/>
        <end position="49"/>
    </location>
</feature>
<comment type="caution">
    <text evidence="3">The sequence shown here is derived from an EMBL/GenBank/DDBJ whole genome shotgun (WGS) entry which is preliminary data.</text>
</comment>
<dbReference type="EMBL" id="JARACI010000254">
    <property type="protein sequence ID" value="MDD9205088.1"/>
    <property type="molecule type" value="Genomic_DNA"/>
</dbReference>
<proteinExistence type="predicted"/>
<evidence type="ECO:0000256" key="1">
    <source>
        <dbReference type="SAM" id="MobiDB-lite"/>
    </source>
</evidence>
<feature type="compositionally biased region" description="Basic and acidic residues" evidence="1">
    <location>
        <begin position="17"/>
        <end position="27"/>
    </location>
</feature>
<dbReference type="Proteomes" id="UP001165561">
    <property type="component" value="Unassembled WGS sequence"/>
</dbReference>
<keyword evidence="3" id="KW-0547">Nucleotide-binding</keyword>
<dbReference type="GO" id="GO:0005524">
    <property type="term" value="F:ATP binding"/>
    <property type="evidence" value="ECO:0007669"/>
    <property type="project" value="UniProtKB-KW"/>
</dbReference>
<protein>
    <submittedName>
        <fullName evidence="3">ATP-binding protein</fullName>
    </submittedName>
</protein>
<feature type="non-terminal residue" evidence="3">
    <location>
        <position position="1"/>
    </location>
</feature>
<reference evidence="3" key="1">
    <citation type="submission" date="2023-02" db="EMBL/GenBank/DDBJ databases">
        <title>Georgenia sp.10Sc9-8, isolated from a soil sample collected from the Taklamakan desert.</title>
        <authorList>
            <person name="Liu S."/>
        </authorList>
    </citation>
    <scope>NUCLEOTIDE SEQUENCE</scope>
    <source>
        <strain evidence="3">10Sc9-8</strain>
    </source>
</reference>
<sequence>RAAQPEASSAVAGRVRAARDRQARRLADTPWRTNAEVPGRWLRGPDGGVTSTDRRLLDRALDHGALSLRGVDRVLRLAWTLSDLAGADGPTATEIGTALSLRTGGGRHGD</sequence>
<organism evidence="3 4">
    <name type="scientific">Georgenia halotolerans</name>
    <dbReference type="NCBI Taxonomy" id="3028317"/>
    <lineage>
        <taxon>Bacteria</taxon>
        <taxon>Bacillati</taxon>
        <taxon>Actinomycetota</taxon>
        <taxon>Actinomycetes</taxon>
        <taxon>Micrococcales</taxon>
        <taxon>Bogoriellaceae</taxon>
        <taxon>Georgenia</taxon>
    </lineage>
</organism>
<gene>
    <name evidence="3" type="ORF">PU560_01245</name>
</gene>
<name>A0ABT5TSR3_9MICO</name>
<keyword evidence="4" id="KW-1185">Reference proteome</keyword>
<evidence type="ECO:0000313" key="4">
    <source>
        <dbReference type="Proteomes" id="UP001165561"/>
    </source>
</evidence>
<evidence type="ECO:0000259" key="2">
    <source>
        <dbReference type="Pfam" id="PF13335"/>
    </source>
</evidence>
<dbReference type="InterPro" id="IPR025158">
    <property type="entry name" value="Mg_chelat-rel_C"/>
</dbReference>